<accession>A0A8H4XKS4</accession>
<protein>
    <recommendedName>
        <fullName evidence="3">DUF218 domain-containing protein</fullName>
    </recommendedName>
</protein>
<gene>
    <name evidence="1" type="ORF">FZEAL_4469</name>
</gene>
<evidence type="ECO:0000313" key="1">
    <source>
        <dbReference type="EMBL" id="KAF4979302.1"/>
    </source>
</evidence>
<dbReference type="AlphaFoldDB" id="A0A8H4XKS4"/>
<dbReference type="OrthoDB" id="17725at2759"/>
<keyword evidence="2" id="KW-1185">Reference proteome</keyword>
<reference evidence="1" key="1">
    <citation type="journal article" date="2020" name="BMC Genomics">
        <title>Correction to: Identification and distribution of gene clusters required for synthesis of sphingolipid metabolism inhibitors in diverse species of the filamentous fungus Fusarium.</title>
        <authorList>
            <person name="Kim H.S."/>
            <person name="Lohmar J.M."/>
            <person name="Busman M."/>
            <person name="Brown D.W."/>
            <person name="Naumann T.A."/>
            <person name="Divon H.H."/>
            <person name="Lysoe E."/>
            <person name="Uhlig S."/>
            <person name="Proctor R.H."/>
        </authorList>
    </citation>
    <scope>NUCLEOTIDE SEQUENCE</scope>
    <source>
        <strain evidence="1">NRRL 22465</strain>
    </source>
</reference>
<dbReference type="InterPro" id="IPR051599">
    <property type="entry name" value="Cell_Envelope_Assoc"/>
</dbReference>
<dbReference type="InterPro" id="IPR014729">
    <property type="entry name" value="Rossmann-like_a/b/a_fold"/>
</dbReference>
<dbReference type="PANTHER" id="PTHR30336">
    <property type="entry name" value="INNER MEMBRANE PROTEIN, PROBABLE PERMEASE"/>
    <property type="match status" value="1"/>
</dbReference>
<comment type="caution">
    <text evidence="1">The sequence shown here is derived from an EMBL/GenBank/DDBJ whole genome shotgun (WGS) entry which is preliminary data.</text>
</comment>
<dbReference type="Proteomes" id="UP000635477">
    <property type="component" value="Unassembled WGS sequence"/>
</dbReference>
<evidence type="ECO:0000313" key="2">
    <source>
        <dbReference type="Proteomes" id="UP000635477"/>
    </source>
</evidence>
<name>A0A8H4XKS4_9HYPO</name>
<dbReference type="PANTHER" id="PTHR30336:SF20">
    <property type="entry name" value="DUF218 DOMAIN-CONTAINING PROTEIN"/>
    <property type="match status" value="1"/>
</dbReference>
<dbReference type="Gene3D" id="3.40.50.620">
    <property type="entry name" value="HUPs"/>
    <property type="match status" value="1"/>
</dbReference>
<proteinExistence type="predicted"/>
<dbReference type="Gene3D" id="1.10.3620.10">
    <property type="entry name" value="YdcF like domain"/>
    <property type="match status" value="1"/>
</dbReference>
<dbReference type="EMBL" id="JABEYC010000309">
    <property type="protein sequence ID" value="KAF4979302.1"/>
    <property type="molecule type" value="Genomic_DNA"/>
</dbReference>
<sequence length="331" mass="36377">MQHTGVMSSAQVAANAANTISEFVSHEQIRSLSDLHDVLFGSSSAVDDHDSPSSLSSTVVVVLCASAVLCTAETVLSWLRELVTPVESPTQSHSIVLVLCGGIGHSTQLMHEAVRRHPRYNQVADQIHGLPEERILQVIAERFFHLKVHDRNGGPIGQLQGQGLVILVEDASTNCALNAKYTRQLLDSHGLDSPRSFVVAQDPTMCRRTVAAFEHVYADKQDKSPLFASWPTFVPRVAVKETRPTTEPADLVSSLDFVVHGMHDNRKDCLWSMNRFLDLLVGEIPRMRDDESGYGPRGKGSIVHVDIPLHVEDAWKTLGEQLGNTGRTRIA</sequence>
<organism evidence="1 2">
    <name type="scientific">Fusarium zealandicum</name>
    <dbReference type="NCBI Taxonomy" id="1053134"/>
    <lineage>
        <taxon>Eukaryota</taxon>
        <taxon>Fungi</taxon>
        <taxon>Dikarya</taxon>
        <taxon>Ascomycota</taxon>
        <taxon>Pezizomycotina</taxon>
        <taxon>Sordariomycetes</taxon>
        <taxon>Hypocreomycetidae</taxon>
        <taxon>Hypocreales</taxon>
        <taxon>Nectriaceae</taxon>
        <taxon>Fusarium</taxon>
        <taxon>Fusarium staphyleae species complex</taxon>
    </lineage>
</organism>
<reference evidence="1" key="2">
    <citation type="submission" date="2020-05" db="EMBL/GenBank/DDBJ databases">
        <authorList>
            <person name="Kim H.-S."/>
            <person name="Proctor R.H."/>
            <person name="Brown D.W."/>
        </authorList>
    </citation>
    <scope>NUCLEOTIDE SEQUENCE</scope>
    <source>
        <strain evidence="1">NRRL 22465</strain>
    </source>
</reference>
<dbReference type="GO" id="GO:0005886">
    <property type="term" value="C:plasma membrane"/>
    <property type="evidence" value="ECO:0007669"/>
    <property type="project" value="TreeGrafter"/>
</dbReference>
<evidence type="ECO:0008006" key="3">
    <source>
        <dbReference type="Google" id="ProtNLM"/>
    </source>
</evidence>